<dbReference type="CDD" id="cd18548">
    <property type="entry name" value="ABC_6TM_Tm287_like"/>
    <property type="match status" value="1"/>
</dbReference>
<evidence type="ECO:0000256" key="6">
    <source>
        <dbReference type="ARBA" id="ARBA00022840"/>
    </source>
</evidence>
<organism evidence="12 13">
    <name type="scientific">Clostridium intestinale DSM 6191</name>
    <dbReference type="NCBI Taxonomy" id="1121320"/>
    <lineage>
        <taxon>Bacteria</taxon>
        <taxon>Bacillati</taxon>
        <taxon>Bacillota</taxon>
        <taxon>Clostridia</taxon>
        <taxon>Eubacteriales</taxon>
        <taxon>Clostridiaceae</taxon>
        <taxon>Clostridium</taxon>
    </lineage>
</organism>
<dbReference type="PROSITE" id="PS00211">
    <property type="entry name" value="ABC_TRANSPORTER_1"/>
    <property type="match status" value="1"/>
</dbReference>
<proteinExistence type="predicted"/>
<evidence type="ECO:0000256" key="3">
    <source>
        <dbReference type="ARBA" id="ARBA00022475"/>
    </source>
</evidence>
<feature type="domain" description="ABC transporter" evidence="10">
    <location>
        <begin position="330"/>
        <end position="566"/>
    </location>
</feature>
<keyword evidence="8 9" id="KW-0472">Membrane</keyword>
<reference evidence="12 13" key="1">
    <citation type="submission" date="2016-11" db="EMBL/GenBank/DDBJ databases">
        <authorList>
            <person name="Jaros S."/>
            <person name="Januszkiewicz K."/>
            <person name="Wedrychowicz H."/>
        </authorList>
    </citation>
    <scope>NUCLEOTIDE SEQUENCE [LARGE SCALE GENOMIC DNA]</scope>
    <source>
        <strain evidence="12 13">DSM 6191</strain>
    </source>
</reference>
<dbReference type="PANTHER" id="PTHR43394">
    <property type="entry name" value="ATP-DEPENDENT PERMEASE MDL1, MITOCHONDRIAL"/>
    <property type="match status" value="1"/>
</dbReference>
<sequence>MKHYKKYIKKYKKPFIIALFFLSIEAICDLMQPTIMSKIVDEGVASRNMDYVLVNTLIMFGVTLMGAIGATMRSIIASHVSQKFGRDLRVDMYEKIQSFSFDNIDNFDKASLVTRLTNDVNQVQMFVNGMMRVFVKAPMLCIGSLIMASRLNLSLSVIFLIIIPLVIGIIILNMRIGYPNFRKIQKSLDNVNSNIREYLSGVRVVKAFNRFKYEEERFGKKNDELFNISTKAMKTIAIFSPTITATVNIGIIAVLWLGNIKINNGSIQVGAVMAFINYMTQILSSLMTMTFVFNMFVKARASSERIVEVFDQEPTIENGDEEVKKGELQISFEDVSFTYSGGVREAALKNISLNINSGELLGIIGSTGSGKSTLVKLLLRFYDVTKGKIKINGVDIKNISMESLRDRISIVPQASLLFTGSIVDNIRWGKADATMEEVINAASLAEAHKFILKQAKGYDTKLGQGGVNLSGGQKQRISIARALIKKPHILILDDSTSAVDVTTEKKIKEGLKKFSKDLVTIIISQKITSVIEADNILVLDDGEIAGLGSHDELMDGCSVYKDIFNSQIGKELI</sequence>
<dbReference type="FunFam" id="3.40.50.300:FF:000221">
    <property type="entry name" value="Multidrug ABC transporter ATP-binding protein"/>
    <property type="match status" value="1"/>
</dbReference>
<gene>
    <name evidence="12" type="ORF">SAMN02745941_04408</name>
</gene>
<feature type="transmembrane region" description="Helical" evidence="9">
    <location>
        <begin position="52"/>
        <end position="76"/>
    </location>
</feature>
<feature type="domain" description="ABC transmembrane type-1" evidence="11">
    <location>
        <begin position="16"/>
        <end position="298"/>
    </location>
</feature>
<evidence type="ECO:0000313" key="12">
    <source>
        <dbReference type="EMBL" id="SHI82000.1"/>
    </source>
</evidence>
<keyword evidence="4 9" id="KW-0812">Transmembrane</keyword>
<dbReference type="InterPro" id="IPR011527">
    <property type="entry name" value="ABC1_TM_dom"/>
</dbReference>
<comment type="subcellular location">
    <subcellularLocation>
        <location evidence="1">Cell membrane</location>
        <topology evidence="1">Multi-pass membrane protein</topology>
    </subcellularLocation>
</comment>
<keyword evidence="5" id="KW-0547">Nucleotide-binding</keyword>
<dbReference type="InterPro" id="IPR017871">
    <property type="entry name" value="ABC_transporter-like_CS"/>
</dbReference>
<evidence type="ECO:0000256" key="2">
    <source>
        <dbReference type="ARBA" id="ARBA00022448"/>
    </source>
</evidence>
<dbReference type="Pfam" id="PF00005">
    <property type="entry name" value="ABC_tran"/>
    <property type="match status" value="1"/>
</dbReference>
<evidence type="ECO:0000256" key="4">
    <source>
        <dbReference type="ARBA" id="ARBA00022692"/>
    </source>
</evidence>
<evidence type="ECO:0000256" key="9">
    <source>
        <dbReference type="SAM" id="Phobius"/>
    </source>
</evidence>
<dbReference type="AlphaFoldDB" id="A0A1M6E9G9"/>
<dbReference type="PANTHER" id="PTHR43394:SF1">
    <property type="entry name" value="ATP-BINDING CASSETTE SUB-FAMILY B MEMBER 10, MITOCHONDRIAL"/>
    <property type="match status" value="1"/>
</dbReference>
<dbReference type="PROSITE" id="PS50893">
    <property type="entry name" value="ABC_TRANSPORTER_2"/>
    <property type="match status" value="1"/>
</dbReference>
<keyword evidence="3" id="KW-1003">Cell membrane</keyword>
<dbReference type="EMBL" id="FQXU01000021">
    <property type="protein sequence ID" value="SHI82000.1"/>
    <property type="molecule type" value="Genomic_DNA"/>
</dbReference>
<keyword evidence="2" id="KW-0813">Transport</keyword>
<name>A0A1M6E9G9_9CLOT</name>
<feature type="transmembrane region" description="Helical" evidence="9">
    <location>
        <begin position="278"/>
        <end position="297"/>
    </location>
</feature>
<evidence type="ECO:0000256" key="8">
    <source>
        <dbReference type="ARBA" id="ARBA00023136"/>
    </source>
</evidence>
<dbReference type="Gene3D" id="1.20.1560.10">
    <property type="entry name" value="ABC transporter type 1, transmembrane domain"/>
    <property type="match status" value="1"/>
</dbReference>
<dbReference type="Gene3D" id="3.40.50.300">
    <property type="entry name" value="P-loop containing nucleotide triphosphate hydrolases"/>
    <property type="match status" value="1"/>
</dbReference>
<dbReference type="InterPro" id="IPR003439">
    <property type="entry name" value="ABC_transporter-like_ATP-bd"/>
</dbReference>
<accession>A0A1M6E9G9</accession>
<dbReference type="SUPFAM" id="SSF52540">
    <property type="entry name" value="P-loop containing nucleoside triphosphate hydrolases"/>
    <property type="match status" value="1"/>
</dbReference>
<dbReference type="InterPro" id="IPR039421">
    <property type="entry name" value="Type_1_exporter"/>
</dbReference>
<dbReference type="InterPro" id="IPR027417">
    <property type="entry name" value="P-loop_NTPase"/>
</dbReference>
<dbReference type="GO" id="GO:0005886">
    <property type="term" value="C:plasma membrane"/>
    <property type="evidence" value="ECO:0007669"/>
    <property type="project" value="UniProtKB-SubCell"/>
</dbReference>
<dbReference type="SMART" id="SM00382">
    <property type="entry name" value="AAA"/>
    <property type="match status" value="1"/>
</dbReference>
<dbReference type="Proteomes" id="UP000184241">
    <property type="component" value="Unassembled WGS sequence"/>
</dbReference>
<dbReference type="InterPro" id="IPR003593">
    <property type="entry name" value="AAA+_ATPase"/>
</dbReference>
<dbReference type="GO" id="GO:0005524">
    <property type="term" value="F:ATP binding"/>
    <property type="evidence" value="ECO:0007669"/>
    <property type="project" value="UniProtKB-KW"/>
</dbReference>
<feature type="transmembrane region" description="Helical" evidence="9">
    <location>
        <begin position="157"/>
        <end position="178"/>
    </location>
</feature>
<keyword evidence="6 12" id="KW-0067">ATP-binding</keyword>
<dbReference type="GO" id="GO:0016887">
    <property type="term" value="F:ATP hydrolysis activity"/>
    <property type="evidence" value="ECO:0007669"/>
    <property type="project" value="InterPro"/>
</dbReference>
<dbReference type="Pfam" id="PF00664">
    <property type="entry name" value="ABC_membrane"/>
    <property type="match status" value="1"/>
</dbReference>
<evidence type="ECO:0000256" key="5">
    <source>
        <dbReference type="ARBA" id="ARBA00022741"/>
    </source>
</evidence>
<dbReference type="GO" id="GO:0015421">
    <property type="term" value="F:ABC-type oligopeptide transporter activity"/>
    <property type="evidence" value="ECO:0007669"/>
    <property type="project" value="TreeGrafter"/>
</dbReference>
<evidence type="ECO:0000259" key="11">
    <source>
        <dbReference type="PROSITE" id="PS50929"/>
    </source>
</evidence>
<evidence type="ECO:0000259" key="10">
    <source>
        <dbReference type="PROSITE" id="PS50893"/>
    </source>
</evidence>
<protein>
    <submittedName>
        <fullName evidence="12">ATP-binding cassette, subfamily B</fullName>
    </submittedName>
</protein>
<dbReference type="PROSITE" id="PS50929">
    <property type="entry name" value="ABC_TM1F"/>
    <property type="match status" value="1"/>
</dbReference>
<evidence type="ECO:0000256" key="1">
    <source>
        <dbReference type="ARBA" id="ARBA00004651"/>
    </source>
</evidence>
<feature type="transmembrane region" description="Helical" evidence="9">
    <location>
        <begin position="236"/>
        <end position="258"/>
    </location>
</feature>
<evidence type="ECO:0000256" key="7">
    <source>
        <dbReference type="ARBA" id="ARBA00022989"/>
    </source>
</evidence>
<dbReference type="InterPro" id="IPR036640">
    <property type="entry name" value="ABC1_TM_sf"/>
</dbReference>
<evidence type="ECO:0000313" key="13">
    <source>
        <dbReference type="Proteomes" id="UP000184241"/>
    </source>
</evidence>
<dbReference type="SUPFAM" id="SSF90123">
    <property type="entry name" value="ABC transporter transmembrane region"/>
    <property type="match status" value="1"/>
</dbReference>
<keyword evidence="7 9" id="KW-1133">Transmembrane helix</keyword>